<feature type="transmembrane region" description="Helical" evidence="1">
    <location>
        <begin position="354"/>
        <end position="373"/>
    </location>
</feature>
<feature type="transmembrane region" description="Helical" evidence="1">
    <location>
        <begin position="190"/>
        <end position="208"/>
    </location>
</feature>
<name>A0A0G0M1M4_9BACT</name>
<gene>
    <name evidence="2" type="ORF">UT23_C0005G0006</name>
</gene>
<keyword evidence="1" id="KW-0812">Transmembrane</keyword>
<evidence type="ECO:0000256" key="1">
    <source>
        <dbReference type="SAM" id="Phobius"/>
    </source>
</evidence>
<feature type="transmembrane region" description="Helical" evidence="1">
    <location>
        <begin position="6"/>
        <end position="22"/>
    </location>
</feature>
<keyword evidence="1" id="KW-1133">Transmembrane helix</keyword>
<proteinExistence type="predicted"/>
<comment type="caution">
    <text evidence="2">The sequence shown here is derived from an EMBL/GenBank/DDBJ whole genome shotgun (WGS) entry which is preliminary data.</text>
</comment>
<evidence type="ECO:0008006" key="4">
    <source>
        <dbReference type="Google" id="ProtNLM"/>
    </source>
</evidence>
<dbReference type="Proteomes" id="UP000034325">
    <property type="component" value="Unassembled WGS sequence"/>
</dbReference>
<reference evidence="2 3" key="1">
    <citation type="journal article" date="2015" name="Nature">
        <title>rRNA introns, odd ribosomes, and small enigmatic genomes across a large radiation of phyla.</title>
        <authorList>
            <person name="Brown C.T."/>
            <person name="Hug L.A."/>
            <person name="Thomas B.C."/>
            <person name="Sharon I."/>
            <person name="Castelle C.J."/>
            <person name="Singh A."/>
            <person name="Wilkins M.J."/>
            <person name="Williams K.H."/>
            <person name="Banfield J.F."/>
        </authorList>
    </citation>
    <scope>NUCLEOTIDE SEQUENCE [LARGE SCALE GENOMIC DNA]</scope>
</reference>
<protein>
    <recommendedName>
        <fullName evidence="4">Glycosyltransferase RgtA/B/C/D-like domain-containing protein</fullName>
    </recommendedName>
</protein>
<feature type="transmembrane region" description="Helical" evidence="1">
    <location>
        <begin position="160"/>
        <end position="184"/>
    </location>
</feature>
<feature type="transmembrane region" description="Helical" evidence="1">
    <location>
        <begin position="43"/>
        <end position="61"/>
    </location>
</feature>
<keyword evidence="1" id="KW-0472">Membrane</keyword>
<sequence length="536" mass="62676">MRIPKLTLIIFGLFILIQFLLISKSQIPMSINEAEYYLSAKTLSLKTFFPVPVFYIIPFSIFPNTIYLLRIPQLLAGLFLLSTLWLLMQKIADKNLKEKLIVICLPLILVISPWLQSLILFHLPETLSLIFFCLAMILLKKIIENPDNEKYWILLEIRMLLLAFSSWPGLIVSFIFPIFIFFFFRKISRKYFFLFSLIFYTIIGIHTVKNFNYIRTFALEKTFINQITPKKLAEEINDRQKMDFLASNREFILPNYIRKFIYNKPFLAFEKTFKKTVSFFDLEQFAYPSISYDIISLSGILPKGNLPLGYFWEIPLLFLGLYTFLTEKIKHKSLIILIPLSLLPALFFEKRDLLTSGFLIIPFLFFLEVYGLHQILKISKTLPKKVFKAFSVTLLVLIILTIYEQYKLIYLNKFSYQTSDLYFYKEIARAVKSEKDNFSKIIITDRIGPTNLMTEFYLDLPSENPQGIEFKSIKFPQEDTSGNVLFIGLPGEFTKPGENSNDLPLPSNLTLINEIIAPDELVYHYGKNIWMVTSKQ</sequence>
<feature type="transmembrane region" description="Helical" evidence="1">
    <location>
        <begin position="385"/>
        <end position="403"/>
    </location>
</feature>
<dbReference type="AlphaFoldDB" id="A0A0G0M1M4"/>
<feature type="transmembrane region" description="Helical" evidence="1">
    <location>
        <begin position="308"/>
        <end position="325"/>
    </location>
</feature>
<organism evidence="2 3">
    <name type="scientific">Candidatus Woesebacteria bacterium GW2011_GWA1_39_12</name>
    <dbReference type="NCBI Taxonomy" id="1618549"/>
    <lineage>
        <taxon>Bacteria</taxon>
        <taxon>Candidatus Woeseibacteriota</taxon>
    </lineage>
</organism>
<accession>A0A0G0M1M4</accession>
<evidence type="ECO:0000313" key="2">
    <source>
        <dbReference type="EMBL" id="KKQ98083.1"/>
    </source>
</evidence>
<evidence type="ECO:0000313" key="3">
    <source>
        <dbReference type="Proteomes" id="UP000034325"/>
    </source>
</evidence>
<feature type="transmembrane region" description="Helical" evidence="1">
    <location>
        <begin position="67"/>
        <end position="88"/>
    </location>
</feature>
<feature type="transmembrane region" description="Helical" evidence="1">
    <location>
        <begin position="100"/>
        <end position="115"/>
    </location>
</feature>
<dbReference type="EMBL" id="LBWA01000005">
    <property type="protein sequence ID" value="KKQ98083.1"/>
    <property type="molecule type" value="Genomic_DNA"/>
</dbReference>
<feature type="transmembrane region" description="Helical" evidence="1">
    <location>
        <begin position="332"/>
        <end position="348"/>
    </location>
</feature>